<feature type="transmembrane region" description="Helical" evidence="2">
    <location>
        <begin position="34"/>
        <end position="52"/>
    </location>
</feature>
<dbReference type="InterPro" id="IPR007391">
    <property type="entry name" value="Vancomycin_resist_VanW"/>
</dbReference>
<feature type="domain" description="YoaR-like putative peptidoglycan binding" evidence="3">
    <location>
        <begin position="139"/>
        <end position="205"/>
    </location>
</feature>
<dbReference type="InterPro" id="IPR022029">
    <property type="entry name" value="YoaR-like_PG-bd"/>
</dbReference>
<dbReference type="PANTHER" id="PTHR35788">
    <property type="entry name" value="EXPORTED PROTEIN-RELATED"/>
    <property type="match status" value="1"/>
</dbReference>
<dbReference type="Pfam" id="PF04294">
    <property type="entry name" value="VanW"/>
    <property type="match status" value="1"/>
</dbReference>
<name>A0ABR9DMQ7_9MICO</name>
<accession>A0ABR9DMQ7</accession>
<dbReference type="PANTHER" id="PTHR35788:SF1">
    <property type="entry name" value="EXPORTED PROTEIN"/>
    <property type="match status" value="1"/>
</dbReference>
<keyword evidence="2" id="KW-1133">Transmembrane helix</keyword>
<dbReference type="Pfam" id="PF12229">
    <property type="entry name" value="PG_binding_4"/>
    <property type="match status" value="2"/>
</dbReference>
<keyword evidence="5" id="KW-1185">Reference proteome</keyword>
<evidence type="ECO:0000256" key="1">
    <source>
        <dbReference type="SAM" id="MobiDB-lite"/>
    </source>
</evidence>
<feature type="domain" description="YoaR-like putative peptidoglycan binding" evidence="3">
    <location>
        <begin position="238"/>
        <end position="332"/>
    </location>
</feature>
<organism evidence="4 5">
    <name type="scientific">Flavimobilis rhizosphaerae</name>
    <dbReference type="NCBI Taxonomy" id="2775421"/>
    <lineage>
        <taxon>Bacteria</taxon>
        <taxon>Bacillati</taxon>
        <taxon>Actinomycetota</taxon>
        <taxon>Actinomycetes</taxon>
        <taxon>Micrococcales</taxon>
        <taxon>Jonesiaceae</taxon>
        <taxon>Flavimobilis</taxon>
    </lineage>
</organism>
<evidence type="ECO:0000313" key="4">
    <source>
        <dbReference type="EMBL" id="MBD9698419.1"/>
    </source>
</evidence>
<proteinExistence type="predicted"/>
<sequence>MTQDRTGTGAQKGSPLDKFEAEAPKERTGRGLKVALWTALGLVVLAGGYVTAQVVTADQIPRGTTVAGVDIGGRSRADAVALLDAQLGKRATAPITVTAGELTSELDPVEAGLGLDARGTVAGLTGFSLAPADLVRSLFGGDEIAPSITLDDELLRKEIGETAESLRTEPVDGKVAFVDGRVEAVPAVPGLEVDLERARTKILDAYLTVTGPVDLPTAEVEPAITQAETDAAQKTGTALVSAPVRVEVDGQKAELPISVLGAAATFVAKDGTLTLDLDKDTLAKAVLDRTSDLETKATAAKFVFKDGKPTISGGKSGLALDRDALAASVLAAGTGPGTRTATAALVETESESSRKALEELGVKKVVAEFSTSLADSYAARNANLTLAAKKITGQLIKPGEEWSLTETLSPITREAGYVNAGVIDRGRLQDGVGGGLSQMATTTYNAFFFAGVDILEHRPHSFYFSRYPEGRESTMYVGSIDMRIKNDTPYGILMQSWVKDGKVTVKLWSTPHYTVKSSTSPRRDVVQPRTVYSTEKGCIAQGAGQPGFAVTVTRKVSLDGTVVKDESNAWRYTPQNRYVCGPDPATQKPKKSDDD</sequence>
<gene>
    <name evidence="4" type="ORF">IGS67_02775</name>
</gene>
<comment type="caution">
    <text evidence="4">The sequence shown here is derived from an EMBL/GenBank/DDBJ whole genome shotgun (WGS) entry which is preliminary data.</text>
</comment>
<feature type="compositionally biased region" description="Basic and acidic residues" evidence="1">
    <location>
        <begin position="15"/>
        <end position="24"/>
    </location>
</feature>
<evidence type="ECO:0000256" key="2">
    <source>
        <dbReference type="SAM" id="Phobius"/>
    </source>
</evidence>
<keyword evidence="2" id="KW-0472">Membrane</keyword>
<dbReference type="Proteomes" id="UP000642107">
    <property type="component" value="Unassembled WGS sequence"/>
</dbReference>
<feature type="compositionally biased region" description="Polar residues" evidence="1">
    <location>
        <begin position="1"/>
        <end position="11"/>
    </location>
</feature>
<feature type="region of interest" description="Disordered" evidence="1">
    <location>
        <begin position="1"/>
        <end position="24"/>
    </location>
</feature>
<keyword evidence="2" id="KW-0812">Transmembrane</keyword>
<reference evidence="4 5" key="1">
    <citation type="submission" date="2020-09" db="EMBL/GenBank/DDBJ databases">
        <title>Flavimobilis rhizosphaerae sp. nov., isolated from rhizosphere soil of Spartina alterniflora.</title>
        <authorList>
            <person name="Hanqin C."/>
        </authorList>
    </citation>
    <scope>NUCLEOTIDE SEQUENCE [LARGE SCALE GENOMIC DNA]</scope>
    <source>
        <strain evidence="4 5">GY 10621</strain>
    </source>
</reference>
<feature type="region of interest" description="Disordered" evidence="1">
    <location>
        <begin position="574"/>
        <end position="595"/>
    </location>
</feature>
<dbReference type="RefSeq" id="WP_192277574.1">
    <property type="nucleotide sequence ID" value="NZ_JACZDF010000001.1"/>
</dbReference>
<protein>
    <submittedName>
        <fullName evidence="4">VanW family protein</fullName>
    </submittedName>
</protein>
<evidence type="ECO:0000313" key="5">
    <source>
        <dbReference type="Proteomes" id="UP000642107"/>
    </source>
</evidence>
<dbReference type="EMBL" id="JACZDF010000001">
    <property type="protein sequence ID" value="MBD9698419.1"/>
    <property type="molecule type" value="Genomic_DNA"/>
</dbReference>
<evidence type="ECO:0000259" key="3">
    <source>
        <dbReference type="Pfam" id="PF12229"/>
    </source>
</evidence>
<dbReference type="InterPro" id="IPR052913">
    <property type="entry name" value="Glycopeptide_resist_protein"/>
</dbReference>